<dbReference type="EMBL" id="JBHLTR010000050">
    <property type="protein sequence ID" value="MFC0560936.1"/>
    <property type="molecule type" value="Genomic_DNA"/>
</dbReference>
<comment type="caution">
    <text evidence="1">The sequence shown here is derived from an EMBL/GenBank/DDBJ whole genome shotgun (WGS) entry which is preliminary data.</text>
</comment>
<reference evidence="1 2" key="1">
    <citation type="submission" date="2024-09" db="EMBL/GenBank/DDBJ databases">
        <authorList>
            <person name="Sun Q."/>
            <person name="Mori K."/>
        </authorList>
    </citation>
    <scope>NUCLEOTIDE SEQUENCE [LARGE SCALE GENOMIC DNA]</scope>
    <source>
        <strain evidence="1 2">NCAIM B.02301</strain>
    </source>
</reference>
<dbReference type="RefSeq" id="WP_273847755.1">
    <property type="nucleotide sequence ID" value="NZ_JAQQWT010000033.1"/>
</dbReference>
<sequence>MVLRWARELERTSLDQLDGTRYKQAAFVPTASDYAALEKEHEKIKKLYAEQALEREILRDLLKKRTQACGYNKDCPNIHCPRTSRMTCTAHPGSGALHLLCMFKHNRPLQLKSKNQTVSLRAESNVQVSQEPQELRG</sequence>
<organism evidence="1 2">
    <name type="scientific">Halalkalibacter alkalisediminis</name>
    <dbReference type="NCBI Taxonomy" id="935616"/>
    <lineage>
        <taxon>Bacteria</taxon>
        <taxon>Bacillati</taxon>
        <taxon>Bacillota</taxon>
        <taxon>Bacilli</taxon>
        <taxon>Bacillales</taxon>
        <taxon>Bacillaceae</taxon>
        <taxon>Halalkalibacter</taxon>
    </lineage>
</organism>
<protein>
    <recommendedName>
        <fullName evidence="3">Transposase</fullName>
    </recommendedName>
</protein>
<proteinExistence type="predicted"/>
<keyword evidence="2" id="KW-1185">Reference proteome</keyword>
<evidence type="ECO:0000313" key="2">
    <source>
        <dbReference type="Proteomes" id="UP001589833"/>
    </source>
</evidence>
<name>A0ABV6NJP0_9BACI</name>
<dbReference type="Proteomes" id="UP001589833">
    <property type="component" value="Unassembled WGS sequence"/>
</dbReference>
<evidence type="ECO:0008006" key="3">
    <source>
        <dbReference type="Google" id="ProtNLM"/>
    </source>
</evidence>
<gene>
    <name evidence="1" type="ORF">ACFFH4_18470</name>
</gene>
<accession>A0ABV6NJP0</accession>
<evidence type="ECO:0000313" key="1">
    <source>
        <dbReference type="EMBL" id="MFC0560936.1"/>
    </source>
</evidence>